<comment type="caution">
    <text evidence="1">The sequence shown here is derived from an EMBL/GenBank/DDBJ whole genome shotgun (WGS) entry which is preliminary data.</text>
</comment>
<proteinExistence type="predicted"/>
<sequence length="39" mass="4748">MVVDHFLLVYLIDEEKKYVNLVRVIYGKRNIKQILQDIQ</sequence>
<gene>
    <name evidence="1" type="ORF">HMPREF3187_00446</name>
</gene>
<dbReference type="PATRIC" id="fig|87541.4.peg.450"/>
<dbReference type="AlphaFoldDB" id="A0A133Y3E5"/>
<dbReference type="EMBL" id="LSCQ01000020">
    <property type="protein sequence ID" value="KXB37730.1"/>
    <property type="molecule type" value="Genomic_DNA"/>
</dbReference>
<protein>
    <recommendedName>
        <fullName evidence="3">Toxin-antitoxin system, toxin component, RelE domain protein</fullName>
    </recommendedName>
</protein>
<name>A0A133Y3E5_9LACT</name>
<reference evidence="1 2" key="1">
    <citation type="submission" date="2016-01" db="EMBL/GenBank/DDBJ databases">
        <authorList>
            <person name="Oliw E.H."/>
        </authorList>
    </citation>
    <scope>NUCLEOTIDE SEQUENCE [LARGE SCALE GENOMIC DNA]</scope>
    <source>
        <strain evidence="1 2">KA00635</strain>
    </source>
</reference>
<organism evidence="1 2">
    <name type="scientific">Aerococcus christensenii</name>
    <dbReference type="NCBI Taxonomy" id="87541"/>
    <lineage>
        <taxon>Bacteria</taxon>
        <taxon>Bacillati</taxon>
        <taxon>Bacillota</taxon>
        <taxon>Bacilli</taxon>
        <taxon>Lactobacillales</taxon>
        <taxon>Aerococcaceae</taxon>
        <taxon>Aerococcus</taxon>
    </lineage>
</organism>
<dbReference type="Proteomes" id="UP000070422">
    <property type="component" value="Unassembled WGS sequence"/>
</dbReference>
<accession>A0A133Y3E5</accession>
<evidence type="ECO:0000313" key="1">
    <source>
        <dbReference type="EMBL" id="KXB37730.1"/>
    </source>
</evidence>
<evidence type="ECO:0008006" key="3">
    <source>
        <dbReference type="Google" id="ProtNLM"/>
    </source>
</evidence>
<evidence type="ECO:0000313" key="2">
    <source>
        <dbReference type="Proteomes" id="UP000070422"/>
    </source>
</evidence>